<dbReference type="GO" id="GO:0008757">
    <property type="term" value="F:S-adenosylmethionine-dependent methyltransferase activity"/>
    <property type="evidence" value="ECO:0007669"/>
    <property type="project" value="UniProtKB-ARBA"/>
</dbReference>
<dbReference type="Gene3D" id="1.10.220.160">
    <property type="match status" value="1"/>
</dbReference>
<dbReference type="EMBL" id="CAEY01001817">
    <property type="status" value="NOT_ANNOTATED_CDS"/>
    <property type="molecule type" value="Genomic_DNA"/>
</dbReference>
<evidence type="ECO:0000256" key="13">
    <source>
        <dbReference type="ARBA" id="ARBA00093635"/>
    </source>
</evidence>
<evidence type="ECO:0000256" key="1">
    <source>
        <dbReference type="ARBA" id="ARBA00004123"/>
    </source>
</evidence>
<keyword evidence="10" id="KW-0539">Nucleus</keyword>
<dbReference type="SMART" id="SM00317">
    <property type="entry name" value="SET"/>
    <property type="match status" value="1"/>
</dbReference>
<dbReference type="Gene3D" id="2.170.270.10">
    <property type="entry name" value="SET domain"/>
    <property type="match status" value="1"/>
</dbReference>
<comment type="catalytic activity">
    <reaction evidence="11">
        <text>L-lysyl-[protein] + S-adenosyl-L-methionine = N(6)-methyl-L-lysyl-[protein] + S-adenosyl-L-homocysteine + H(+)</text>
        <dbReference type="Rhea" id="RHEA:51736"/>
        <dbReference type="Rhea" id="RHEA-COMP:9752"/>
        <dbReference type="Rhea" id="RHEA-COMP:13053"/>
        <dbReference type="ChEBI" id="CHEBI:15378"/>
        <dbReference type="ChEBI" id="CHEBI:29969"/>
        <dbReference type="ChEBI" id="CHEBI:57856"/>
        <dbReference type="ChEBI" id="CHEBI:59789"/>
        <dbReference type="ChEBI" id="CHEBI:61929"/>
    </reaction>
</comment>
<keyword evidence="5" id="KW-0808">Transferase</keyword>
<dbReference type="GO" id="GO:0005737">
    <property type="term" value="C:cytoplasm"/>
    <property type="evidence" value="ECO:0007669"/>
    <property type="project" value="UniProtKB-SubCell"/>
</dbReference>
<evidence type="ECO:0000256" key="9">
    <source>
        <dbReference type="ARBA" id="ARBA00022833"/>
    </source>
</evidence>
<dbReference type="HOGENOM" id="CLU_506558_0_0_1"/>
<dbReference type="GO" id="GO:0008170">
    <property type="term" value="F:N-methyltransferase activity"/>
    <property type="evidence" value="ECO:0007669"/>
    <property type="project" value="UniProtKB-ARBA"/>
</dbReference>
<name>T1K808_TETUR</name>
<dbReference type="InterPro" id="IPR002893">
    <property type="entry name" value="Znf_MYND"/>
</dbReference>
<evidence type="ECO:0000259" key="17">
    <source>
        <dbReference type="PROSITE" id="PS50865"/>
    </source>
</evidence>
<dbReference type="PANTHER" id="PTHR46165:SF2">
    <property type="entry name" value="SET AND MYND DOMAIN-CONTAINING PROTEIN 4"/>
    <property type="match status" value="1"/>
</dbReference>
<feature type="domain" description="MYND-type" evidence="17">
    <location>
        <begin position="283"/>
        <end position="323"/>
    </location>
</feature>
<comment type="subcellular location">
    <subcellularLocation>
        <location evidence="2">Cytoplasm</location>
    </subcellularLocation>
    <subcellularLocation>
        <location evidence="1">Nucleus</location>
    </subcellularLocation>
</comment>
<dbReference type="PROSITE" id="PS01360">
    <property type="entry name" value="ZF_MYND_1"/>
    <property type="match status" value="1"/>
</dbReference>
<evidence type="ECO:0000256" key="8">
    <source>
        <dbReference type="ARBA" id="ARBA00022771"/>
    </source>
</evidence>
<accession>T1K808</accession>
<evidence type="ECO:0000256" key="5">
    <source>
        <dbReference type="ARBA" id="ARBA00022679"/>
    </source>
</evidence>
<evidence type="ECO:0000256" key="11">
    <source>
        <dbReference type="ARBA" id="ARBA00048985"/>
    </source>
</evidence>
<evidence type="ECO:0000256" key="12">
    <source>
        <dbReference type="ARBA" id="ARBA00093423"/>
    </source>
</evidence>
<evidence type="ECO:0000313" key="19">
    <source>
        <dbReference type="Proteomes" id="UP000015104"/>
    </source>
</evidence>
<dbReference type="GO" id="GO:0008270">
    <property type="term" value="F:zinc ion binding"/>
    <property type="evidence" value="ECO:0007669"/>
    <property type="project" value="UniProtKB-KW"/>
</dbReference>
<dbReference type="STRING" id="32264.T1K808"/>
<keyword evidence="8 15" id="KW-0863">Zinc-finger</keyword>
<comment type="function">
    <text evidence="12">Protein-lysine N-methyltransferase. Monomethylates PRMT5, modulating its transcriptional activity. May also act as a histone methyltransferase. Plays a critical role in cardiac development. Acts as a key epigenetic regulator of gene expression during cardiac development via its dual activities as a methyltransferase and negative regulator of HDAC1.</text>
</comment>
<dbReference type="eggNOG" id="KOG2084">
    <property type="taxonomic scope" value="Eukaryota"/>
</dbReference>
<dbReference type="PROSITE" id="PS50865">
    <property type="entry name" value="ZF_MYND_2"/>
    <property type="match status" value="1"/>
</dbReference>
<dbReference type="InterPro" id="IPR052097">
    <property type="entry name" value="SET-MYND_domain_protein"/>
</dbReference>
<feature type="domain" description="SET" evidence="16">
    <location>
        <begin position="238"/>
        <end position="507"/>
    </location>
</feature>
<dbReference type="PANTHER" id="PTHR46165">
    <property type="entry name" value="SET AND MYND DOMAIN-CONTAINING PROTEIN 4"/>
    <property type="match status" value="1"/>
</dbReference>
<dbReference type="Gene3D" id="6.10.140.2220">
    <property type="match status" value="1"/>
</dbReference>
<dbReference type="Proteomes" id="UP000015104">
    <property type="component" value="Unassembled WGS sequence"/>
</dbReference>
<dbReference type="InterPro" id="IPR044421">
    <property type="entry name" value="SMYD4_SET"/>
</dbReference>
<proteinExistence type="predicted"/>
<keyword evidence="7" id="KW-0479">Metal-binding</keyword>
<organism evidence="18 19">
    <name type="scientific">Tetranychus urticae</name>
    <name type="common">Two-spotted spider mite</name>
    <dbReference type="NCBI Taxonomy" id="32264"/>
    <lineage>
        <taxon>Eukaryota</taxon>
        <taxon>Metazoa</taxon>
        <taxon>Ecdysozoa</taxon>
        <taxon>Arthropoda</taxon>
        <taxon>Chelicerata</taxon>
        <taxon>Arachnida</taxon>
        <taxon>Acari</taxon>
        <taxon>Acariformes</taxon>
        <taxon>Trombidiformes</taxon>
        <taxon>Prostigmata</taxon>
        <taxon>Eleutherengona</taxon>
        <taxon>Raphignathae</taxon>
        <taxon>Tetranychoidea</taxon>
        <taxon>Tetranychidae</taxon>
        <taxon>Tetranychus</taxon>
    </lineage>
</organism>
<dbReference type="InterPro" id="IPR046341">
    <property type="entry name" value="SET_dom_sf"/>
</dbReference>
<evidence type="ECO:0000256" key="3">
    <source>
        <dbReference type="ARBA" id="ARBA00022490"/>
    </source>
</evidence>
<keyword evidence="4" id="KW-0489">Methyltransferase</keyword>
<dbReference type="CDD" id="cd10536">
    <property type="entry name" value="SET_SMYD4"/>
    <property type="match status" value="1"/>
</dbReference>
<keyword evidence="3" id="KW-0963">Cytoplasm</keyword>
<sequence length="539" mass="62056">MTTFLEDIGSLRRTLKAVFSDAGMGEDFVNCHVEWHLFTSWMEHIFTNAIKEFQLLPMDKYLEKFNRDLDYHEIMGLIFKDELLSNVVEILIAQNFKSIETEKFRKDLDKSRRYLSRSLKESQKDRLAEALDNINKALLFAPFPMDGVDHQSKSQLSFCLMTRAHLLRKLGHYNVCEKDLNDSMKYFALGKVNNYEKNIAAELLTLQDLKTPPTEAESVARRLVNLNPVSERIHGAVPYLSLSYEKNKGRIIITQNDIQKGTKLLVEEPFCTWLAPFLYSQYCFRCFNVLDNYFFPCRKCVLVRYCSSACEEESWKSYHSYECQYISFLRFLGAGHFALRCLSVDGLDESISLYRKSLQDKRKEPKLSRSFLNNYQDIFTLMSKDNNSAMLPKLAFLSKFIAHLACSMRLVQDGAVFDLSCLLLKQFGIGYLNSFFITDHGYNQLKLPGTSVDEDTAKEIGMGLYASASLISHSCDPNCEKYFICDKILILSRAPIEKGEEITISYGPNAVVHSYHQRQALLESTHGFKCSCKLCLKHE</sequence>
<dbReference type="Pfam" id="PF00856">
    <property type="entry name" value="SET"/>
    <property type="match status" value="1"/>
</dbReference>
<dbReference type="GO" id="GO:0042826">
    <property type="term" value="F:histone deacetylase binding"/>
    <property type="evidence" value="ECO:0007669"/>
    <property type="project" value="TreeGrafter"/>
</dbReference>
<dbReference type="GO" id="GO:0005634">
    <property type="term" value="C:nucleus"/>
    <property type="evidence" value="ECO:0007669"/>
    <property type="project" value="UniProtKB-SubCell"/>
</dbReference>
<reference evidence="19" key="1">
    <citation type="submission" date="2011-08" db="EMBL/GenBank/DDBJ databases">
        <authorList>
            <person name="Rombauts S."/>
        </authorList>
    </citation>
    <scope>NUCLEOTIDE SEQUENCE</scope>
    <source>
        <strain evidence="19">London</strain>
    </source>
</reference>
<evidence type="ECO:0000256" key="6">
    <source>
        <dbReference type="ARBA" id="ARBA00022691"/>
    </source>
</evidence>
<dbReference type="GO" id="GO:0032259">
    <property type="term" value="P:methylation"/>
    <property type="evidence" value="ECO:0007669"/>
    <property type="project" value="UniProtKB-KW"/>
</dbReference>
<evidence type="ECO:0000256" key="4">
    <source>
        <dbReference type="ARBA" id="ARBA00022603"/>
    </source>
</evidence>
<dbReference type="EnsemblMetazoa" id="tetur06g06270.1">
    <property type="protein sequence ID" value="tetur06g06270.1"/>
    <property type="gene ID" value="tetur06g06270"/>
</dbReference>
<dbReference type="InterPro" id="IPR001214">
    <property type="entry name" value="SET_dom"/>
</dbReference>
<protein>
    <recommendedName>
        <fullName evidence="13">Protein-lysine N-methyltransferase SMYD4</fullName>
    </recommendedName>
    <alternativeName>
        <fullName evidence="14">SET and MYND domain-containing protein 4</fullName>
    </alternativeName>
</protein>
<evidence type="ECO:0000256" key="14">
    <source>
        <dbReference type="ARBA" id="ARBA00093680"/>
    </source>
</evidence>
<evidence type="ECO:0000313" key="18">
    <source>
        <dbReference type="EnsemblMetazoa" id="tetur06g06270.1"/>
    </source>
</evidence>
<evidence type="ECO:0000256" key="15">
    <source>
        <dbReference type="PROSITE-ProRule" id="PRU00134"/>
    </source>
</evidence>
<keyword evidence="6" id="KW-0949">S-adenosyl-L-methionine</keyword>
<dbReference type="GO" id="GO:0008276">
    <property type="term" value="F:protein methyltransferase activity"/>
    <property type="evidence" value="ECO:0007669"/>
    <property type="project" value="UniProtKB-ARBA"/>
</dbReference>
<dbReference type="SUPFAM" id="SSF82199">
    <property type="entry name" value="SET domain"/>
    <property type="match status" value="1"/>
</dbReference>
<keyword evidence="19" id="KW-1185">Reference proteome</keyword>
<evidence type="ECO:0000259" key="16">
    <source>
        <dbReference type="PROSITE" id="PS50280"/>
    </source>
</evidence>
<dbReference type="AlphaFoldDB" id="T1K808"/>
<dbReference type="Pfam" id="PF01753">
    <property type="entry name" value="zf-MYND"/>
    <property type="match status" value="1"/>
</dbReference>
<dbReference type="PROSITE" id="PS50280">
    <property type="entry name" value="SET"/>
    <property type="match status" value="1"/>
</dbReference>
<reference evidence="18" key="2">
    <citation type="submission" date="2015-06" db="UniProtKB">
        <authorList>
            <consortium name="EnsemblMetazoa"/>
        </authorList>
    </citation>
    <scope>IDENTIFICATION</scope>
</reference>
<evidence type="ECO:0000256" key="10">
    <source>
        <dbReference type="ARBA" id="ARBA00023242"/>
    </source>
</evidence>
<keyword evidence="9" id="KW-0862">Zinc</keyword>
<dbReference type="SUPFAM" id="SSF144232">
    <property type="entry name" value="HIT/MYND zinc finger-like"/>
    <property type="match status" value="1"/>
</dbReference>
<evidence type="ECO:0000256" key="2">
    <source>
        <dbReference type="ARBA" id="ARBA00004496"/>
    </source>
</evidence>
<evidence type="ECO:0000256" key="7">
    <source>
        <dbReference type="ARBA" id="ARBA00022723"/>
    </source>
</evidence>